<dbReference type="PANTHER" id="PTHR30069:SF46">
    <property type="entry name" value="OAR PROTEIN"/>
    <property type="match status" value="1"/>
</dbReference>
<evidence type="ECO:0000256" key="4">
    <source>
        <dbReference type="ARBA" id="ARBA00022692"/>
    </source>
</evidence>
<protein>
    <submittedName>
        <fullName evidence="9">Carboxypeptidase regulatory-like domain-containing protein</fullName>
    </submittedName>
</protein>
<reference evidence="9 10" key="1">
    <citation type="submission" date="2024-08" db="EMBL/GenBank/DDBJ databases">
        <authorList>
            <person name="Lu H."/>
        </authorList>
    </citation>
    <scope>NUCLEOTIDE SEQUENCE [LARGE SCALE GENOMIC DNA]</scope>
    <source>
        <strain evidence="9 10">BYS87W</strain>
    </source>
</reference>
<gene>
    <name evidence="9" type="ORF">ACG01O_02845</name>
</gene>
<dbReference type="Pfam" id="PF13620">
    <property type="entry name" value="CarboxypepD_reg"/>
    <property type="match status" value="1"/>
</dbReference>
<evidence type="ECO:0000256" key="6">
    <source>
        <dbReference type="ARBA" id="ARBA00023237"/>
    </source>
</evidence>
<evidence type="ECO:0000256" key="2">
    <source>
        <dbReference type="ARBA" id="ARBA00022448"/>
    </source>
</evidence>
<evidence type="ECO:0000313" key="10">
    <source>
        <dbReference type="Proteomes" id="UP001606303"/>
    </source>
</evidence>
<keyword evidence="3" id="KW-1134">Transmembrane beta strand</keyword>
<keyword evidence="10" id="KW-1185">Reference proteome</keyword>
<comment type="subcellular location">
    <subcellularLocation>
        <location evidence="1">Cell outer membrane</location>
        <topology evidence="1">Multi-pass membrane protein</topology>
    </subcellularLocation>
</comment>
<dbReference type="SUPFAM" id="SSF49452">
    <property type="entry name" value="Starch-binding domain-like"/>
    <property type="match status" value="1"/>
</dbReference>
<accession>A0ABW7GUA6</accession>
<comment type="caution">
    <text evidence="9">The sequence shown here is derived from an EMBL/GenBank/DDBJ whole genome shotgun (WGS) entry which is preliminary data.</text>
</comment>
<keyword evidence="5" id="KW-0472">Membrane</keyword>
<dbReference type="PANTHER" id="PTHR30069">
    <property type="entry name" value="TONB-DEPENDENT OUTER MEMBRANE RECEPTOR"/>
    <property type="match status" value="1"/>
</dbReference>
<proteinExistence type="predicted"/>
<evidence type="ECO:0000313" key="9">
    <source>
        <dbReference type="EMBL" id="MFG6465539.1"/>
    </source>
</evidence>
<evidence type="ECO:0000256" key="7">
    <source>
        <dbReference type="SAM" id="SignalP"/>
    </source>
</evidence>
<dbReference type="InterPro" id="IPR013784">
    <property type="entry name" value="Carb-bd-like_fold"/>
</dbReference>
<dbReference type="SUPFAM" id="SSF56935">
    <property type="entry name" value="Porins"/>
    <property type="match status" value="1"/>
</dbReference>
<keyword evidence="4" id="KW-0812">Transmembrane</keyword>
<dbReference type="InterPro" id="IPR057601">
    <property type="entry name" value="Oar-like_b-barrel"/>
</dbReference>
<keyword evidence="2" id="KW-0813">Transport</keyword>
<feature type="domain" description="TonB-dependent transporter Oar-like beta-barrel" evidence="8">
    <location>
        <begin position="248"/>
        <end position="326"/>
    </location>
</feature>
<dbReference type="Pfam" id="PF25183">
    <property type="entry name" value="OMP_b-brl_4"/>
    <property type="match status" value="2"/>
</dbReference>
<evidence type="ECO:0000259" key="8">
    <source>
        <dbReference type="Pfam" id="PF25183"/>
    </source>
</evidence>
<feature type="domain" description="TonB-dependent transporter Oar-like beta-barrel" evidence="8">
    <location>
        <begin position="371"/>
        <end position="1057"/>
    </location>
</feature>
<organism evidence="9 10">
    <name type="scientific">Pelomonas baiyunensis</name>
    <dbReference type="NCBI Taxonomy" id="3299026"/>
    <lineage>
        <taxon>Bacteria</taxon>
        <taxon>Pseudomonadati</taxon>
        <taxon>Pseudomonadota</taxon>
        <taxon>Betaproteobacteria</taxon>
        <taxon>Burkholderiales</taxon>
        <taxon>Sphaerotilaceae</taxon>
        <taxon>Roseateles</taxon>
    </lineage>
</organism>
<dbReference type="Gene3D" id="2.60.40.1120">
    <property type="entry name" value="Carboxypeptidase-like, regulatory domain"/>
    <property type="match status" value="1"/>
</dbReference>
<evidence type="ECO:0000256" key="3">
    <source>
        <dbReference type="ARBA" id="ARBA00022452"/>
    </source>
</evidence>
<dbReference type="Gene3D" id="2.40.170.20">
    <property type="entry name" value="TonB-dependent receptor, beta-barrel domain"/>
    <property type="match status" value="1"/>
</dbReference>
<dbReference type="RefSeq" id="WP_394381191.1">
    <property type="nucleotide sequence ID" value="NZ_JBIGIB010000001.1"/>
</dbReference>
<dbReference type="InterPro" id="IPR036942">
    <property type="entry name" value="Beta-barrel_TonB_sf"/>
</dbReference>
<keyword evidence="6" id="KW-0998">Cell outer membrane</keyword>
<sequence length="1123" mass="121151">MSNRFGSGFPLSALCAAVAIVAAAPAMAQNTTAAIGGQVMGADGKPAAGATVTIVHRESGSTNTVTADGEGRFSVRGLRVGGPYSVTAVKGSDRDVQNDIFLALAETQSLELRFRNSNVLETVVTTGTAAASMKFDGSNMGAGTSLGRNELNAYASISRSLQDYARNDPRVVQSDKGNGEISVAGQNGRFNSVTIDGVKVNDTFGLESNGLPTLKQPISIDAIQAVQVNVSNYDVTQQGYTGANINAVTKSGTNEFTGSVYYVYRDEKLTGDRYDRVRNVTFRTPGFYEKMYGFTAGGPIIKDKLFFFAGYEELRSSRTTPAFGPVGSNSVNVGLTDAQIQSAVDMAKSKYGMDIGSLSTPKGVELVAKDTLLKLDWNVSDNHKVNVRYTKSEETNPIFPNFTANQLSLSSDWYSQAKTLETVVGQWFADWTDNFSTELKVSQRDYKSDPINNSNLPQVGLVWTTTAPAGTATGNRTLTFGTEQSRHFNSLHTKTFNSFFAGNLFLDNHEIKAGFDLERNQIFNAFLQNTRGVYTFSGTDPVALWAAGVPTSYQVQQPLAGNTLQDGAANWTLSNLGLFLQDTWKVNKKLNIVAGLRVDTLSTDDKPKFNATASGATTIGTNGRQAGGFGYDNSYTLDGQKVVQPRLGFNYQFDPVDKLKTQLRGGVGLFMGSSASVWLTNPYQNTGVTTANFSCGGGSTPCSAIKFSADPANQPAVTGTPPAANVDFVAPGVKQPTVWKMNLALDKELPWYGLVAGAEWLHTEVDKGLYYNYLNLGPVTSTSPLDGREMYYNAAGRSPLCYAGNNDTSPSNCGRLVKSLNNPNFNNVTVLKNTSKGDGDVLTLSLNSPNRTGLGWGVAYTYTRATEVSGLTSSTANSGWLNRAVFNPNEEVAANSATLIRNRITGNVNWSKAFFGKYKTTFGMFYEGRTGHAYSWTFNNDVNGDGVAGNDLLYIPKGQGSGEVIFRLPNTTGSTFTTQAQIDAYTAQTSSVAEAKFWSIVDANPGLRNSKGKTVGRNASFSPFVNSFDVRVSQEVPGFFGKNKGTVTLDILNFGNLINKRWGRIDEVGFGTGGTTRRWINYAGIDPTTGKMIYSVNDPGDYTTKQNRGESQWAMQLTAKYEF</sequence>
<feature type="signal peptide" evidence="7">
    <location>
        <begin position="1"/>
        <end position="28"/>
    </location>
</feature>
<dbReference type="InterPro" id="IPR039426">
    <property type="entry name" value="TonB-dep_rcpt-like"/>
</dbReference>
<dbReference type="EMBL" id="JBIGIB010000001">
    <property type="protein sequence ID" value="MFG6465539.1"/>
    <property type="molecule type" value="Genomic_DNA"/>
</dbReference>
<feature type="chain" id="PRO_5046402108" evidence="7">
    <location>
        <begin position="29"/>
        <end position="1123"/>
    </location>
</feature>
<evidence type="ECO:0000256" key="1">
    <source>
        <dbReference type="ARBA" id="ARBA00004571"/>
    </source>
</evidence>
<evidence type="ECO:0000256" key="5">
    <source>
        <dbReference type="ARBA" id="ARBA00023136"/>
    </source>
</evidence>
<name>A0ABW7GUA6_9BURK</name>
<dbReference type="Proteomes" id="UP001606303">
    <property type="component" value="Unassembled WGS sequence"/>
</dbReference>
<keyword evidence="7" id="KW-0732">Signal</keyword>